<feature type="domain" description="ABC transporter" evidence="8">
    <location>
        <begin position="270"/>
        <end position="513"/>
    </location>
</feature>
<organism evidence="9 10">
    <name type="scientific">Flavimaribacter sediminis</name>
    <dbReference type="NCBI Taxonomy" id="2865987"/>
    <lineage>
        <taxon>Bacteria</taxon>
        <taxon>Pseudomonadati</taxon>
        <taxon>Pseudomonadota</taxon>
        <taxon>Alphaproteobacteria</taxon>
        <taxon>Hyphomicrobiales</taxon>
        <taxon>Rhizobiaceae</taxon>
        <taxon>Flavimaribacter</taxon>
    </lineage>
</organism>
<dbReference type="PANTHER" id="PTHR43790">
    <property type="entry name" value="CARBOHYDRATE TRANSPORT ATP-BINDING PROTEIN MG119-RELATED"/>
    <property type="match status" value="1"/>
</dbReference>
<accession>A0AAE2ZQ15</accession>
<evidence type="ECO:0000313" key="9">
    <source>
        <dbReference type="EMBL" id="MBW8640653.1"/>
    </source>
</evidence>
<feature type="domain" description="ABC transporter" evidence="8">
    <location>
        <begin position="19"/>
        <end position="254"/>
    </location>
</feature>
<evidence type="ECO:0000256" key="7">
    <source>
        <dbReference type="ARBA" id="ARBA00023136"/>
    </source>
</evidence>
<keyword evidence="7" id="KW-0472">Membrane</keyword>
<dbReference type="SMART" id="SM00382">
    <property type="entry name" value="AAA"/>
    <property type="match status" value="1"/>
</dbReference>
<dbReference type="GO" id="GO:0005524">
    <property type="term" value="F:ATP binding"/>
    <property type="evidence" value="ECO:0007669"/>
    <property type="project" value="UniProtKB-KW"/>
</dbReference>
<evidence type="ECO:0000256" key="6">
    <source>
        <dbReference type="ARBA" id="ARBA00022840"/>
    </source>
</evidence>
<comment type="similarity">
    <text evidence="1">Belongs to the ABC transporter superfamily.</text>
</comment>
<dbReference type="AlphaFoldDB" id="A0AAE2ZQ15"/>
<evidence type="ECO:0000256" key="3">
    <source>
        <dbReference type="ARBA" id="ARBA00022597"/>
    </source>
</evidence>
<dbReference type="CDD" id="cd03216">
    <property type="entry name" value="ABC_Carb_Monos_I"/>
    <property type="match status" value="1"/>
</dbReference>
<keyword evidence="2" id="KW-0813">Transport</keyword>
<keyword evidence="5" id="KW-0547">Nucleotide-binding</keyword>
<dbReference type="SUPFAM" id="SSF52540">
    <property type="entry name" value="P-loop containing nucleoside triphosphate hydrolases"/>
    <property type="match status" value="2"/>
</dbReference>
<keyword evidence="10" id="KW-1185">Reference proteome</keyword>
<keyword evidence="4" id="KW-0677">Repeat</keyword>
<protein>
    <submittedName>
        <fullName evidence="9">ABC transporter ATP-binding protein</fullName>
    </submittedName>
</protein>
<dbReference type="InterPro" id="IPR050107">
    <property type="entry name" value="ABC_carbohydrate_import_ATPase"/>
</dbReference>
<comment type="caution">
    <text evidence="9">The sequence shown here is derived from an EMBL/GenBank/DDBJ whole genome shotgun (WGS) entry which is preliminary data.</text>
</comment>
<dbReference type="PROSITE" id="PS00211">
    <property type="entry name" value="ABC_TRANSPORTER_1"/>
    <property type="match status" value="2"/>
</dbReference>
<dbReference type="PANTHER" id="PTHR43790:SF9">
    <property type="entry name" value="GALACTOFURANOSE TRANSPORTER ATP-BINDING PROTEIN YTFR"/>
    <property type="match status" value="1"/>
</dbReference>
<gene>
    <name evidence="9" type="ORF">K1W69_25905</name>
</gene>
<dbReference type="InterPro" id="IPR003439">
    <property type="entry name" value="ABC_transporter-like_ATP-bd"/>
</dbReference>
<dbReference type="EMBL" id="JAICBX010000007">
    <property type="protein sequence ID" value="MBW8640653.1"/>
    <property type="molecule type" value="Genomic_DNA"/>
</dbReference>
<evidence type="ECO:0000256" key="1">
    <source>
        <dbReference type="ARBA" id="ARBA00005417"/>
    </source>
</evidence>
<dbReference type="GO" id="GO:0016887">
    <property type="term" value="F:ATP hydrolysis activity"/>
    <property type="evidence" value="ECO:0007669"/>
    <property type="project" value="InterPro"/>
</dbReference>
<keyword evidence="6 9" id="KW-0067">ATP-binding</keyword>
<dbReference type="CDD" id="cd03215">
    <property type="entry name" value="ABC_Carb_Monos_II"/>
    <property type="match status" value="1"/>
</dbReference>
<evidence type="ECO:0000313" key="10">
    <source>
        <dbReference type="Proteomes" id="UP001196509"/>
    </source>
</evidence>
<evidence type="ECO:0000256" key="4">
    <source>
        <dbReference type="ARBA" id="ARBA00022737"/>
    </source>
</evidence>
<reference evidence="9" key="1">
    <citation type="submission" date="2021-08" db="EMBL/GenBank/DDBJ databases">
        <title>Hoeflea bacterium WL0058 sp. nov., isolated from the sediment.</title>
        <authorList>
            <person name="Wang L."/>
            <person name="Zhang D."/>
        </authorList>
    </citation>
    <scope>NUCLEOTIDE SEQUENCE</scope>
    <source>
        <strain evidence="9">WL0058</strain>
    </source>
</reference>
<name>A0AAE2ZQ15_9HYPH</name>
<dbReference type="InterPro" id="IPR003593">
    <property type="entry name" value="AAA+_ATPase"/>
</dbReference>
<evidence type="ECO:0000256" key="5">
    <source>
        <dbReference type="ARBA" id="ARBA00022741"/>
    </source>
</evidence>
<dbReference type="InterPro" id="IPR017871">
    <property type="entry name" value="ABC_transporter-like_CS"/>
</dbReference>
<evidence type="ECO:0000256" key="2">
    <source>
        <dbReference type="ARBA" id="ARBA00022448"/>
    </source>
</evidence>
<dbReference type="Pfam" id="PF00005">
    <property type="entry name" value="ABC_tran"/>
    <property type="match status" value="2"/>
</dbReference>
<dbReference type="Gene3D" id="3.40.50.300">
    <property type="entry name" value="P-loop containing nucleotide triphosphate hydrolases"/>
    <property type="match status" value="2"/>
</dbReference>
<proteinExistence type="inferred from homology"/>
<dbReference type="InterPro" id="IPR027417">
    <property type="entry name" value="P-loop_NTPase"/>
</dbReference>
<evidence type="ECO:0000259" key="8">
    <source>
        <dbReference type="PROSITE" id="PS50893"/>
    </source>
</evidence>
<dbReference type="Proteomes" id="UP001196509">
    <property type="component" value="Unassembled WGS sequence"/>
</dbReference>
<sequence>MAVPRADRRRAQLTRPPVLELSGITKRFGDLVANDDISLSLNQGELLALLGENGAGKTTLMNILFGHYTADSGEVRAFGDVLPPGKPSAAIEAGIGMVHQHFTLAGNLSVLDNVMIGTEGLGLFTSARRPARRKLTELAERFGLQVDPEAMISDLSVGERQRVEILKALYRDARVLILDEPTAVLTRIEADKLFETLRTMTETGLSLIFISHKLHEVMAASSRVVILRGGKVVAERNTADTDRAELAELMVGRRVVRPRRQDQRAGDTVFSARNVSVTQGERTLLDDVSFEVRSGEILGIIGVSGNGQATLGKLTCGLAEATQGDLTFDGRTAKGFTPHDLVESAAGRIPEDRNTEGAIGEMAVWENSVLERISEPRFNRRGFVNRKACRDYSAELIRRFDIRGATPDTGTRLLSGGNMQKMILGRNLASTPKFIVANQPTRGLDEGAIAAVHTELLAAREAGAAILLISEDLDEVNALSDRIQAIVKGRLSAPVAASEADSRRIGLMMAGIWEGEDAA</sequence>
<dbReference type="PROSITE" id="PS50893">
    <property type="entry name" value="ABC_TRANSPORTER_2"/>
    <property type="match status" value="2"/>
</dbReference>
<keyword evidence="3" id="KW-0762">Sugar transport</keyword>